<proteinExistence type="inferred from homology"/>
<keyword evidence="4" id="KW-1185">Reference proteome</keyword>
<dbReference type="PROSITE" id="PS51671">
    <property type="entry name" value="ACT"/>
    <property type="match status" value="1"/>
</dbReference>
<dbReference type="InterPro" id="IPR008310">
    <property type="entry name" value="UPF0735_ACT_dom-cont"/>
</dbReference>
<reference evidence="3 4" key="1">
    <citation type="submission" date="2016-11" db="EMBL/GenBank/DDBJ databases">
        <authorList>
            <person name="Jaros S."/>
            <person name="Januszkiewicz K."/>
            <person name="Wedrychowicz H."/>
        </authorList>
    </citation>
    <scope>NUCLEOTIDE SEQUENCE [LARGE SCALE GENOMIC DNA]</scope>
    <source>
        <strain evidence="3 4">DSM 15212</strain>
    </source>
</reference>
<dbReference type="AlphaFoldDB" id="A0A1M6Q5Q2"/>
<dbReference type="NCBIfam" id="NF003361">
    <property type="entry name" value="PRK04435.1"/>
    <property type="match status" value="1"/>
</dbReference>
<evidence type="ECO:0000313" key="4">
    <source>
        <dbReference type="Proteomes" id="UP000184465"/>
    </source>
</evidence>
<dbReference type="PIRSF" id="PIRSF025624">
    <property type="entry name" value="ACT_PheB"/>
    <property type="match status" value="1"/>
</dbReference>
<dbReference type="CDD" id="cd04888">
    <property type="entry name" value="ACT_PheB-BS"/>
    <property type="match status" value="1"/>
</dbReference>
<dbReference type="InterPro" id="IPR045865">
    <property type="entry name" value="ACT-like_dom_sf"/>
</dbReference>
<dbReference type="HAMAP" id="MF_00707">
    <property type="entry name" value="UPF0735"/>
    <property type="match status" value="1"/>
</dbReference>
<dbReference type="STRING" id="1121301.SAMN02745912_02441"/>
<feature type="domain" description="ACT" evidence="2">
    <location>
        <begin position="69"/>
        <end position="144"/>
    </location>
</feature>
<evidence type="ECO:0000313" key="3">
    <source>
        <dbReference type="EMBL" id="SHK15599.1"/>
    </source>
</evidence>
<dbReference type="SUPFAM" id="SSF55021">
    <property type="entry name" value="ACT-like"/>
    <property type="match status" value="1"/>
</dbReference>
<dbReference type="Proteomes" id="UP000184465">
    <property type="component" value="Unassembled WGS sequence"/>
</dbReference>
<dbReference type="OrthoDB" id="9788773at2"/>
<comment type="similarity">
    <text evidence="1">Belongs to the UPF0735 family.</text>
</comment>
<dbReference type="Pfam" id="PF13291">
    <property type="entry name" value="ACT_4"/>
    <property type="match status" value="1"/>
</dbReference>
<protein>
    <recommendedName>
        <fullName evidence="1">UPF0735 ACT domain-containing protein SAMN02745912_02441</fullName>
    </recommendedName>
</protein>
<evidence type="ECO:0000259" key="2">
    <source>
        <dbReference type="PROSITE" id="PS51671"/>
    </source>
</evidence>
<gene>
    <name evidence="3" type="ORF">SAMN02745912_02441</name>
</gene>
<sequence>MKSKYIVIDKEILPDVFEKVLKAKEQIRRGKVKGITEAVKNVGISRSTFYKYKDYVFALSEGNLGKKVTISLLLDHETGVLSDILNQIAAKKGNVLTINQNIPINKIANVSITFDITDLCVDLDTLIEELKSSKGVNMISIIAMG</sequence>
<accession>A0A1M6Q5Q2</accession>
<name>A0A1M6Q5Q2_PARC5</name>
<dbReference type="Gene3D" id="3.30.70.260">
    <property type="match status" value="1"/>
</dbReference>
<organism evidence="3 4">
    <name type="scientific">Paramaledivibacter caminithermalis (strain DSM 15212 / CIP 107654 / DViRD3)</name>
    <name type="common">Clostridium caminithermale</name>
    <dbReference type="NCBI Taxonomy" id="1121301"/>
    <lineage>
        <taxon>Bacteria</taxon>
        <taxon>Bacillati</taxon>
        <taxon>Bacillota</taxon>
        <taxon>Clostridia</taxon>
        <taxon>Peptostreptococcales</taxon>
        <taxon>Caminicellaceae</taxon>
        <taxon>Paramaledivibacter</taxon>
    </lineage>
</organism>
<dbReference type="InterPro" id="IPR002912">
    <property type="entry name" value="ACT_dom"/>
</dbReference>
<dbReference type="EMBL" id="FRAG01000030">
    <property type="protein sequence ID" value="SHK15599.1"/>
    <property type="molecule type" value="Genomic_DNA"/>
</dbReference>
<evidence type="ECO:0000256" key="1">
    <source>
        <dbReference type="HAMAP-Rule" id="MF_00707"/>
    </source>
</evidence>
<dbReference type="RefSeq" id="WP_073150355.1">
    <property type="nucleotide sequence ID" value="NZ_FRAG01000030.1"/>
</dbReference>